<dbReference type="Proteomes" id="UP000006727">
    <property type="component" value="Chromosome 16"/>
</dbReference>
<dbReference type="Gramene" id="Pp3c16_5680V3.1">
    <property type="protein sequence ID" value="PAC:32984368.CDS.1"/>
    <property type="gene ID" value="Pp3c16_5680"/>
</dbReference>
<dbReference type="PaxDb" id="3218-PP1S15_404V6.1"/>
<evidence type="ECO:0000313" key="1">
    <source>
        <dbReference type="EMBL" id="PNR37407.1"/>
    </source>
</evidence>
<evidence type="ECO:0000313" key="2">
    <source>
        <dbReference type="EnsemblPlants" id="PAC:32984368.CDS.1"/>
    </source>
</evidence>
<dbReference type="PANTHER" id="PTHR36391:SF1">
    <property type="entry name" value="FURRY"/>
    <property type="match status" value="1"/>
</dbReference>
<reference evidence="1 3" key="1">
    <citation type="journal article" date="2008" name="Science">
        <title>The Physcomitrella genome reveals evolutionary insights into the conquest of land by plants.</title>
        <authorList>
            <person name="Rensing S."/>
            <person name="Lang D."/>
            <person name="Zimmer A."/>
            <person name="Terry A."/>
            <person name="Salamov A."/>
            <person name="Shapiro H."/>
            <person name="Nishiyama T."/>
            <person name="Perroud P.-F."/>
            <person name="Lindquist E."/>
            <person name="Kamisugi Y."/>
            <person name="Tanahashi T."/>
            <person name="Sakakibara K."/>
            <person name="Fujita T."/>
            <person name="Oishi K."/>
            <person name="Shin-I T."/>
            <person name="Kuroki Y."/>
            <person name="Toyoda A."/>
            <person name="Suzuki Y."/>
            <person name="Hashimoto A."/>
            <person name="Yamaguchi K."/>
            <person name="Sugano A."/>
            <person name="Kohara Y."/>
            <person name="Fujiyama A."/>
            <person name="Anterola A."/>
            <person name="Aoki S."/>
            <person name="Ashton N."/>
            <person name="Barbazuk W.B."/>
            <person name="Barker E."/>
            <person name="Bennetzen J."/>
            <person name="Bezanilla M."/>
            <person name="Blankenship R."/>
            <person name="Cho S.H."/>
            <person name="Dutcher S."/>
            <person name="Estelle M."/>
            <person name="Fawcett J.A."/>
            <person name="Gundlach H."/>
            <person name="Hanada K."/>
            <person name="Heyl A."/>
            <person name="Hicks K.A."/>
            <person name="Hugh J."/>
            <person name="Lohr M."/>
            <person name="Mayer K."/>
            <person name="Melkozernov A."/>
            <person name="Murata T."/>
            <person name="Nelson D."/>
            <person name="Pils B."/>
            <person name="Prigge M."/>
            <person name="Reiss B."/>
            <person name="Renner T."/>
            <person name="Rombauts S."/>
            <person name="Rushton P."/>
            <person name="Sanderfoot A."/>
            <person name="Schween G."/>
            <person name="Shiu S.-H."/>
            <person name="Stueber K."/>
            <person name="Theodoulou F.L."/>
            <person name="Tu H."/>
            <person name="Van de Peer Y."/>
            <person name="Verrier P.J."/>
            <person name="Waters E."/>
            <person name="Wood A."/>
            <person name="Yang L."/>
            <person name="Cove D."/>
            <person name="Cuming A."/>
            <person name="Hasebe M."/>
            <person name="Lucas S."/>
            <person name="Mishler D.B."/>
            <person name="Reski R."/>
            <person name="Grigoriev I."/>
            <person name="Quatrano R.S."/>
            <person name="Boore J.L."/>
        </authorList>
    </citation>
    <scope>NUCLEOTIDE SEQUENCE [LARGE SCALE GENOMIC DNA]</scope>
    <source>
        <strain evidence="2 3">cv. Gransden 2004</strain>
    </source>
</reference>
<dbReference type="EnsemblPlants" id="Pp3c16_5680V3.1">
    <property type="protein sequence ID" value="PAC:32984368.CDS.1"/>
    <property type="gene ID" value="Pp3c16_5680"/>
</dbReference>
<dbReference type="InParanoid" id="A0A2K1J7A9"/>
<protein>
    <submittedName>
        <fullName evidence="1 2">Uncharacterized protein</fullName>
    </submittedName>
</protein>
<dbReference type="PANTHER" id="PTHR36391">
    <property type="entry name" value="FURRY"/>
    <property type="match status" value="1"/>
</dbReference>
<accession>A0A2K1J7A9</accession>
<dbReference type="Gramene" id="Pp3c16_5680V3.2">
    <property type="protein sequence ID" value="PAC:32984369.CDS.1"/>
    <property type="gene ID" value="Pp3c16_5680"/>
</dbReference>
<gene>
    <name evidence="1" type="ORF">PHYPA_020516</name>
</gene>
<reference evidence="2" key="3">
    <citation type="submission" date="2020-12" db="UniProtKB">
        <authorList>
            <consortium name="EnsemblPlants"/>
        </authorList>
    </citation>
    <scope>IDENTIFICATION</scope>
</reference>
<name>A0A2K1J7A9_PHYPA</name>
<organism evidence="1">
    <name type="scientific">Physcomitrium patens</name>
    <name type="common">Spreading-leaved earth moss</name>
    <name type="synonym">Physcomitrella patens</name>
    <dbReference type="NCBI Taxonomy" id="3218"/>
    <lineage>
        <taxon>Eukaryota</taxon>
        <taxon>Viridiplantae</taxon>
        <taxon>Streptophyta</taxon>
        <taxon>Embryophyta</taxon>
        <taxon>Bryophyta</taxon>
        <taxon>Bryophytina</taxon>
        <taxon>Bryopsida</taxon>
        <taxon>Funariidae</taxon>
        <taxon>Funariales</taxon>
        <taxon>Funariaceae</taxon>
        <taxon>Physcomitrium</taxon>
    </lineage>
</organism>
<proteinExistence type="predicted"/>
<reference evidence="1 3" key="2">
    <citation type="journal article" date="2018" name="Plant J.">
        <title>The Physcomitrella patens chromosome-scale assembly reveals moss genome structure and evolution.</title>
        <authorList>
            <person name="Lang D."/>
            <person name="Ullrich K.K."/>
            <person name="Murat F."/>
            <person name="Fuchs J."/>
            <person name="Jenkins J."/>
            <person name="Haas F.B."/>
            <person name="Piednoel M."/>
            <person name="Gundlach H."/>
            <person name="Van Bel M."/>
            <person name="Meyberg R."/>
            <person name="Vives C."/>
            <person name="Morata J."/>
            <person name="Symeonidi A."/>
            <person name="Hiss M."/>
            <person name="Muchero W."/>
            <person name="Kamisugi Y."/>
            <person name="Saleh O."/>
            <person name="Blanc G."/>
            <person name="Decker E.L."/>
            <person name="van Gessel N."/>
            <person name="Grimwood J."/>
            <person name="Hayes R.D."/>
            <person name="Graham S.W."/>
            <person name="Gunter L.E."/>
            <person name="McDaniel S.F."/>
            <person name="Hoernstein S.N.W."/>
            <person name="Larsson A."/>
            <person name="Li F.W."/>
            <person name="Perroud P.F."/>
            <person name="Phillips J."/>
            <person name="Ranjan P."/>
            <person name="Rokshar D.S."/>
            <person name="Rothfels C.J."/>
            <person name="Schneider L."/>
            <person name="Shu S."/>
            <person name="Stevenson D.W."/>
            <person name="Thummler F."/>
            <person name="Tillich M."/>
            <person name="Villarreal Aguilar J.C."/>
            <person name="Widiez T."/>
            <person name="Wong G.K."/>
            <person name="Wymore A."/>
            <person name="Zhang Y."/>
            <person name="Zimmer A.D."/>
            <person name="Quatrano R.S."/>
            <person name="Mayer K.F.X."/>
            <person name="Goodstein D."/>
            <person name="Casacuberta J.M."/>
            <person name="Vandepoele K."/>
            <person name="Reski R."/>
            <person name="Cuming A.C."/>
            <person name="Tuskan G.A."/>
            <person name="Maumus F."/>
            <person name="Salse J."/>
            <person name="Schmutz J."/>
            <person name="Rensing S.A."/>
        </authorList>
    </citation>
    <scope>NUCLEOTIDE SEQUENCE [LARGE SCALE GENOMIC DNA]</scope>
    <source>
        <strain evidence="2 3">cv. Gransden 2004</strain>
    </source>
</reference>
<evidence type="ECO:0000313" key="3">
    <source>
        <dbReference type="Proteomes" id="UP000006727"/>
    </source>
</evidence>
<sequence>MSRHSLSICIRFDSVARVCWVVLRRGCNRRQRKQEMASKVKDVAGKVTKLVPKDVVGTAKSLLERVAKPWAITGPTATSEFLESVPDASDYRKIAPATVTVRPAIPHAEPAHVFDIKYHTRDRKRSVKTTVQEMDPVALAAELQGLPPTPGSKTHYVMGKAYTMTDEPGDGYQK</sequence>
<keyword evidence="3" id="KW-1185">Reference proteome</keyword>
<dbReference type="AlphaFoldDB" id="A0A2K1J7A9"/>
<dbReference type="EnsemblPlants" id="Pp3c16_5680V3.2">
    <property type="protein sequence ID" value="PAC:32984369.CDS.1"/>
    <property type="gene ID" value="Pp3c16_5680"/>
</dbReference>
<dbReference type="STRING" id="3218.A0A2K1J7A9"/>
<dbReference type="EMBL" id="ABEU02000016">
    <property type="protein sequence ID" value="PNR37407.1"/>
    <property type="molecule type" value="Genomic_DNA"/>
</dbReference>